<evidence type="ECO:0000256" key="2">
    <source>
        <dbReference type="ARBA" id="ARBA00022827"/>
    </source>
</evidence>
<protein>
    <submittedName>
        <fullName evidence="7">Thioredoxin-disulfide reductase</fullName>
    </submittedName>
</protein>
<evidence type="ECO:0000313" key="7">
    <source>
        <dbReference type="EMBL" id="EQD62221.1"/>
    </source>
</evidence>
<dbReference type="Pfam" id="PF07992">
    <property type="entry name" value="Pyr_redox_2"/>
    <property type="match status" value="1"/>
</dbReference>
<dbReference type="PROSITE" id="PS00573">
    <property type="entry name" value="PYRIDINE_REDOX_2"/>
    <property type="match status" value="1"/>
</dbReference>
<dbReference type="GO" id="GO:0005737">
    <property type="term" value="C:cytoplasm"/>
    <property type="evidence" value="ECO:0007669"/>
    <property type="project" value="InterPro"/>
</dbReference>
<keyword evidence="3" id="KW-0560">Oxidoreductase</keyword>
<dbReference type="Gene3D" id="3.50.50.60">
    <property type="entry name" value="FAD/NAD(P)-binding domain"/>
    <property type="match status" value="2"/>
</dbReference>
<keyword evidence="2" id="KW-0274">FAD</keyword>
<evidence type="ECO:0000256" key="5">
    <source>
        <dbReference type="ARBA" id="ARBA00023284"/>
    </source>
</evidence>
<dbReference type="EMBL" id="AUZY01004687">
    <property type="protein sequence ID" value="EQD62221.1"/>
    <property type="molecule type" value="Genomic_DNA"/>
</dbReference>
<evidence type="ECO:0000259" key="6">
    <source>
        <dbReference type="Pfam" id="PF07992"/>
    </source>
</evidence>
<gene>
    <name evidence="7" type="ORF">B1B_07360</name>
</gene>
<comment type="caution">
    <text evidence="7">The sequence shown here is derived from an EMBL/GenBank/DDBJ whole genome shotgun (WGS) entry which is preliminary data.</text>
</comment>
<dbReference type="PANTHER" id="PTHR48105">
    <property type="entry name" value="THIOREDOXIN REDUCTASE 1-RELATED-RELATED"/>
    <property type="match status" value="1"/>
</dbReference>
<name>T1ANP8_9ZZZZ</name>
<reference evidence="7" key="2">
    <citation type="journal article" date="2014" name="ISME J.">
        <title>Microbial stratification in low pH oxic and suboxic macroscopic growths along an acid mine drainage.</title>
        <authorList>
            <person name="Mendez-Garcia C."/>
            <person name="Mesa V."/>
            <person name="Sprenger R.R."/>
            <person name="Richter M."/>
            <person name="Diez M.S."/>
            <person name="Solano J."/>
            <person name="Bargiela R."/>
            <person name="Golyshina O.V."/>
            <person name="Manteca A."/>
            <person name="Ramos J.L."/>
            <person name="Gallego J.R."/>
            <person name="Llorente I."/>
            <person name="Martins Dos Santos V.A."/>
            <person name="Jensen O.N."/>
            <person name="Pelaez A.I."/>
            <person name="Sanchez J."/>
            <person name="Ferrer M."/>
        </authorList>
    </citation>
    <scope>NUCLEOTIDE SEQUENCE</scope>
</reference>
<feature type="domain" description="FAD/NAD(P)-binding" evidence="6">
    <location>
        <begin position="8"/>
        <end position="298"/>
    </location>
</feature>
<keyword evidence="1" id="KW-0285">Flavoprotein</keyword>
<dbReference type="InterPro" id="IPR036188">
    <property type="entry name" value="FAD/NAD-bd_sf"/>
</dbReference>
<keyword evidence="5" id="KW-0676">Redox-active center</keyword>
<organism evidence="7">
    <name type="scientific">mine drainage metagenome</name>
    <dbReference type="NCBI Taxonomy" id="410659"/>
    <lineage>
        <taxon>unclassified sequences</taxon>
        <taxon>metagenomes</taxon>
        <taxon>ecological metagenomes</taxon>
    </lineage>
</organism>
<evidence type="ECO:0000256" key="1">
    <source>
        <dbReference type="ARBA" id="ARBA00022630"/>
    </source>
</evidence>
<dbReference type="InterPro" id="IPR008255">
    <property type="entry name" value="Pyr_nucl-diS_OxRdtase_2_AS"/>
</dbReference>
<reference evidence="7" key="1">
    <citation type="submission" date="2013-08" db="EMBL/GenBank/DDBJ databases">
        <authorList>
            <person name="Mendez C."/>
            <person name="Richter M."/>
            <person name="Ferrer M."/>
            <person name="Sanchez J."/>
        </authorList>
    </citation>
    <scope>NUCLEOTIDE SEQUENCE</scope>
</reference>
<dbReference type="GO" id="GO:0019430">
    <property type="term" value="P:removal of superoxide radicals"/>
    <property type="evidence" value="ECO:0007669"/>
    <property type="project" value="InterPro"/>
</dbReference>
<proteinExistence type="predicted"/>
<accession>T1ANP8</accession>
<keyword evidence="4" id="KW-1015">Disulfide bond</keyword>
<dbReference type="GO" id="GO:0004791">
    <property type="term" value="F:thioredoxin-disulfide reductase (NADPH) activity"/>
    <property type="evidence" value="ECO:0007669"/>
    <property type="project" value="InterPro"/>
</dbReference>
<dbReference type="InterPro" id="IPR050097">
    <property type="entry name" value="Ferredoxin-NADP_redctase_2"/>
</dbReference>
<dbReference type="NCBIfam" id="TIGR01292">
    <property type="entry name" value="TRX_reduct"/>
    <property type="match status" value="1"/>
</dbReference>
<dbReference type="SUPFAM" id="SSF51905">
    <property type="entry name" value="FAD/NAD(P)-binding domain"/>
    <property type="match status" value="1"/>
</dbReference>
<sequence length="316" mass="33711">MVEPKRSRLLILGSGPAGYSAAIYAARANLKPVLITGLDAGGQLMTTTEVENWPGDPEGLQGPELMERMRKHAERVGTEIIFDQITQADLTGRPFCLTGDQASYVTDALIIATGSTARYLGLDSETRYRGHGVSACATCDGFFFRGQPVAVIGGGNTAVTEALYLAHIASKVYLVHRRDRLRAESVLTERLAQTADVQMIWNHEVREVLGDGETVTGLSIRQNPGGAEQTLAVQGVFIAIGHTPNTDLFKNQIELENGYISIRAGQAGGFTEASIPGVFAAGDVADHIYRQAITSAGTGCMAALDAERYLGALKVS</sequence>
<dbReference type="PRINTS" id="PR00469">
    <property type="entry name" value="PNDRDTASEII"/>
</dbReference>
<dbReference type="AlphaFoldDB" id="T1ANP8"/>
<evidence type="ECO:0000256" key="4">
    <source>
        <dbReference type="ARBA" id="ARBA00023157"/>
    </source>
</evidence>
<dbReference type="InterPro" id="IPR023753">
    <property type="entry name" value="FAD/NAD-binding_dom"/>
</dbReference>
<evidence type="ECO:0000256" key="3">
    <source>
        <dbReference type="ARBA" id="ARBA00023002"/>
    </source>
</evidence>
<dbReference type="InterPro" id="IPR005982">
    <property type="entry name" value="Thioredox_Rdtase"/>
</dbReference>
<dbReference type="PRINTS" id="PR00368">
    <property type="entry name" value="FADPNR"/>
</dbReference>